<dbReference type="SUPFAM" id="SSF55347">
    <property type="entry name" value="Glyceraldehyde-3-phosphate dehydrogenase-like, C-terminal domain"/>
    <property type="match status" value="1"/>
</dbReference>
<keyword evidence="1" id="KW-0732">Signal</keyword>
<feature type="domain" description="Gfo/Idh/MocA-like oxidoreductase bacterial type C-terminal" evidence="3">
    <location>
        <begin position="206"/>
        <end position="272"/>
    </location>
</feature>
<evidence type="ECO:0000259" key="2">
    <source>
        <dbReference type="Pfam" id="PF01408"/>
    </source>
</evidence>
<name>A0A517SUT4_9BACT</name>
<dbReference type="PANTHER" id="PTHR43818:SF5">
    <property type="entry name" value="OXIDOREDUCTASE FAMILY PROTEIN"/>
    <property type="match status" value="1"/>
</dbReference>
<feature type="domain" description="Gfo/Idh/MocA-like oxidoreductase N-terminal" evidence="2">
    <location>
        <begin position="41"/>
        <end position="163"/>
    </location>
</feature>
<dbReference type="InterPro" id="IPR050463">
    <property type="entry name" value="Gfo/Idh/MocA_oxidrdct_glycsds"/>
</dbReference>
<evidence type="ECO:0000313" key="4">
    <source>
        <dbReference type="EMBL" id="QDT59894.1"/>
    </source>
</evidence>
<feature type="signal peptide" evidence="1">
    <location>
        <begin position="1"/>
        <end position="32"/>
    </location>
</feature>
<dbReference type="Proteomes" id="UP000315003">
    <property type="component" value="Chromosome"/>
</dbReference>
<reference evidence="4 5" key="1">
    <citation type="submission" date="2019-02" db="EMBL/GenBank/DDBJ databases">
        <title>Deep-cultivation of Planctomycetes and their phenomic and genomic characterization uncovers novel biology.</title>
        <authorList>
            <person name="Wiegand S."/>
            <person name="Jogler M."/>
            <person name="Boedeker C."/>
            <person name="Pinto D."/>
            <person name="Vollmers J."/>
            <person name="Rivas-Marin E."/>
            <person name="Kohn T."/>
            <person name="Peeters S.H."/>
            <person name="Heuer A."/>
            <person name="Rast P."/>
            <person name="Oberbeckmann S."/>
            <person name="Bunk B."/>
            <person name="Jeske O."/>
            <person name="Meyerdierks A."/>
            <person name="Storesund J.E."/>
            <person name="Kallscheuer N."/>
            <person name="Luecker S."/>
            <person name="Lage O.M."/>
            <person name="Pohl T."/>
            <person name="Merkel B.J."/>
            <person name="Hornburger P."/>
            <person name="Mueller R.-W."/>
            <person name="Bruemmer F."/>
            <person name="Labrenz M."/>
            <person name="Spormann A.M."/>
            <person name="Op den Camp H."/>
            <person name="Overmann J."/>
            <person name="Amann R."/>
            <person name="Jetten M.S.M."/>
            <person name="Mascher T."/>
            <person name="Medema M.H."/>
            <person name="Devos D.P."/>
            <person name="Kaster A.-K."/>
            <person name="Ovreas L."/>
            <person name="Rohde M."/>
            <person name="Galperin M.Y."/>
            <person name="Jogler C."/>
        </authorList>
    </citation>
    <scope>NUCLEOTIDE SEQUENCE [LARGE SCALE GENOMIC DNA]</scope>
    <source>
        <strain evidence="4 5">SV_7m_r</strain>
    </source>
</reference>
<dbReference type="GO" id="GO:0000166">
    <property type="term" value="F:nucleotide binding"/>
    <property type="evidence" value="ECO:0007669"/>
    <property type="project" value="InterPro"/>
</dbReference>
<feature type="domain" description="Gfo/Idh/MocA-like oxidoreductase bacterial type C-terminal" evidence="3">
    <location>
        <begin position="350"/>
        <end position="451"/>
    </location>
</feature>
<feature type="chain" id="PRO_5022130950" evidence="1">
    <location>
        <begin position="33"/>
        <end position="456"/>
    </location>
</feature>
<sequence length="456" mass="50521" precursor="true">MSNNRRDFMKTAAAGSAALSVAASTTSAPANAQESDSKRLRLAAIGVGGSRGRYNRGGSIARDAARHADMIAVVDVDDVHTEEFNKAFGGKLNKYRDYREMLEKEKPDVVTIGTPDHWHVPIAIACLRAGADVYCEKPLTLTIDEGKQIRKVVEETGRVFQVGTQQRSSADKFLTAIAMVHTGRLGKNVNAYVAIGGAPNGGPFKSTEAPEDLDWNMWVGPAPEADYCEERRRMFRWYFEYSGGKMTDWGAHHIDIAQWAIAPGETGPTKIKGEGKFTSVVPEDMDWVSFLNGESEIENGYNTATSFSIDLRYDSGRLVNVNHHYKREGDNVDFGNGILFEGEKGRIFVNRGKIEGAPVKALTAEDRKELDEYIVKICKGKKPGSHMANFFDCVKDRGKPISDIWSHHRTMTSCHLCNIALMTGRELSWDPKAEQFVGDDEANKLLSRKSRDFSNA</sequence>
<proteinExistence type="predicted"/>
<keyword evidence="4" id="KW-0560">Oxidoreductase</keyword>
<dbReference type="GO" id="GO:0016491">
    <property type="term" value="F:oxidoreductase activity"/>
    <property type="evidence" value="ECO:0007669"/>
    <property type="project" value="UniProtKB-KW"/>
</dbReference>
<dbReference type="InterPro" id="IPR036291">
    <property type="entry name" value="NAD(P)-bd_dom_sf"/>
</dbReference>
<dbReference type="EC" id="1.-.-.-" evidence="4"/>
<organism evidence="4 5">
    <name type="scientific">Stieleria bergensis</name>
    <dbReference type="NCBI Taxonomy" id="2528025"/>
    <lineage>
        <taxon>Bacteria</taxon>
        <taxon>Pseudomonadati</taxon>
        <taxon>Planctomycetota</taxon>
        <taxon>Planctomycetia</taxon>
        <taxon>Pirellulales</taxon>
        <taxon>Pirellulaceae</taxon>
        <taxon>Stieleria</taxon>
    </lineage>
</organism>
<dbReference type="InterPro" id="IPR043906">
    <property type="entry name" value="Gfo/Idh/MocA_OxRdtase_bact_C"/>
</dbReference>
<dbReference type="RefSeq" id="WP_145272049.1">
    <property type="nucleotide sequence ID" value="NZ_CP036272.1"/>
</dbReference>
<dbReference type="Gene3D" id="3.30.360.10">
    <property type="entry name" value="Dihydrodipicolinate Reductase, domain 2"/>
    <property type="match status" value="1"/>
</dbReference>
<dbReference type="Pfam" id="PF19051">
    <property type="entry name" value="GFO_IDH_MocA_C2"/>
    <property type="match status" value="2"/>
</dbReference>
<dbReference type="InterPro" id="IPR000683">
    <property type="entry name" value="Gfo/Idh/MocA-like_OxRdtase_N"/>
</dbReference>
<dbReference type="SUPFAM" id="SSF51735">
    <property type="entry name" value="NAD(P)-binding Rossmann-fold domains"/>
    <property type="match status" value="1"/>
</dbReference>
<dbReference type="Pfam" id="PF01408">
    <property type="entry name" value="GFO_IDH_MocA"/>
    <property type="match status" value="1"/>
</dbReference>
<evidence type="ECO:0000259" key="3">
    <source>
        <dbReference type="Pfam" id="PF19051"/>
    </source>
</evidence>
<dbReference type="AlphaFoldDB" id="A0A517SUT4"/>
<dbReference type="PROSITE" id="PS51318">
    <property type="entry name" value="TAT"/>
    <property type="match status" value="1"/>
</dbReference>
<protein>
    <submittedName>
        <fullName evidence="4">Putative oxidoreductase YcjS</fullName>
        <ecNumber evidence="4">1.-.-.-</ecNumber>
    </submittedName>
</protein>
<keyword evidence="5" id="KW-1185">Reference proteome</keyword>
<evidence type="ECO:0000256" key="1">
    <source>
        <dbReference type="SAM" id="SignalP"/>
    </source>
</evidence>
<evidence type="ECO:0000313" key="5">
    <source>
        <dbReference type="Proteomes" id="UP000315003"/>
    </source>
</evidence>
<dbReference type="PANTHER" id="PTHR43818">
    <property type="entry name" value="BCDNA.GH03377"/>
    <property type="match status" value="1"/>
</dbReference>
<dbReference type="Gene3D" id="3.40.50.720">
    <property type="entry name" value="NAD(P)-binding Rossmann-like Domain"/>
    <property type="match status" value="1"/>
</dbReference>
<dbReference type="InterPro" id="IPR006311">
    <property type="entry name" value="TAT_signal"/>
</dbReference>
<gene>
    <name evidence="4" type="primary">ycjS_1</name>
    <name evidence="4" type="ORF">SV7mr_24070</name>
</gene>
<dbReference type="NCBIfam" id="TIGR01409">
    <property type="entry name" value="TAT_signal_seq"/>
    <property type="match status" value="1"/>
</dbReference>
<dbReference type="EMBL" id="CP036272">
    <property type="protein sequence ID" value="QDT59894.1"/>
    <property type="molecule type" value="Genomic_DNA"/>
</dbReference>
<accession>A0A517SUT4</accession>
<dbReference type="OrthoDB" id="9788246at2"/>
<dbReference type="InterPro" id="IPR019546">
    <property type="entry name" value="TAT_signal_bac_arc"/>
</dbReference>